<dbReference type="InterPro" id="IPR027558">
    <property type="entry name" value="Pre_pil_HX9DG_C"/>
</dbReference>
<dbReference type="AlphaFoldDB" id="A0A517XM30"/>
<reference evidence="3 4" key="1">
    <citation type="submission" date="2019-02" db="EMBL/GenBank/DDBJ databases">
        <title>Deep-cultivation of Planctomycetes and their phenomic and genomic characterization uncovers novel biology.</title>
        <authorList>
            <person name="Wiegand S."/>
            <person name="Jogler M."/>
            <person name="Boedeker C."/>
            <person name="Pinto D."/>
            <person name="Vollmers J."/>
            <person name="Rivas-Marin E."/>
            <person name="Kohn T."/>
            <person name="Peeters S.H."/>
            <person name="Heuer A."/>
            <person name="Rast P."/>
            <person name="Oberbeckmann S."/>
            <person name="Bunk B."/>
            <person name="Jeske O."/>
            <person name="Meyerdierks A."/>
            <person name="Storesund J.E."/>
            <person name="Kallscheuer N."/>
            <person name="Luecker S."/>
            <person name="Lage O.M."/>
            <person name="Pohl T."/>
            <person name="Merkel B.J."/>
            <person name="Hornburger P."/>
            <person name="Mueller R.-W."/>
            <person name="Bruemmer F."/>
            <person name="Labrenz M."/>
            <person name="Spormann A.M."/>
            <person name="Op den Camp H."/>
            <person name="Overmann J."/>
            <person name="Amann R."/>
            <person name="Jetten M.S.M."/>
            <person name="Mascher T."/>
            <person name="Medema M.H."/>
            <person name="Devos D.P."/>
            <person name="Kaster A.-K."/>
            <person name="Ovreas L."/>
            <person name="Rohde M."/>
            <person name="Galperin M.Y."/>
            <person name="Jogler C."/>
        </authorList>
    </citation>
    <scope>NUCLEOTIDE SEQUENCE [LARGE SCALE GENOMIC DNA]</scope>
    <source>
        <strain evidence="3 4">ETA_A1</strain>
    </source>
</reference>
<gene>
    <name evidence="3" type="ORF">ETAA1_04340</name>
</gene>
<evidence type="ECO:0000313" key="4">
    <source>
        <dbReference type="Proteomes" id="UP000319576"/>
    </source>
</evidence>
<dbReference type="Pfam" id="PF07596">
    <property type="entry name" value="SBP_bac_10"/>
    <property type="match status" value="1"/>
</dbReference>
<accession>A0A517XM30</accession>
<proteinExistence type="predicted"/>
<dbReference type="RefSeq" id="WP_145244537.1">
    <property type="nucleotide sequence ID" value="NZ_CP036273.1"/>
</dbReference>
<dbReference type="Proteomes" id="UP000319576">
    <property type="component" value="Chromosome"/>
</dbReference>
<name>A0A517XM30_9BACT</name>
<feature type="domain" description="DUF1559" evidence="2">
    <location>
        <begin position="35"/>
        <end position="327"/>
    </location>
</feature>
<keyword evidence="1" id="KW-0812">Transmembrane</keyword>
<keyword evidence="1" id="KW-0472">Membrane</keyword>
<dbReference type="SUPFAM" id="SSF54523">
    <property type="entry name" value="Pili subunits"/>
    <property type="match status" value="1"/>
</dbReference>
<dbReference type="InterPro" id="IPR011453">
    <property type="entry name" value="DUF1559"/>
</dbReference>
<keyword evidence="4" id="KW-1185">Reference proteome</keyword>
<feature type="transmembrane region" description="Helical" evidence="1">
    <location>
        <begin position="12"/>
        <end position="34"/>
    </location>
</feature>
<dbReference type="InterPro" id="IPR012902">
    <property type="entry name" value="N_methyl_site"/>
</dbReference>
<dbReference type="OrthoDB" id="275178at2"/>
<dbReference type="PROSITE" id="PS00409">
    <property type="entry name" value="PROKAR_NTER_METHYL"/>
    <property type="match status" value="1"/>
</dbReference>
<organism evidence="3 4">
    <name type="scientific">Urbifossiella limnaea</name>
    <dbReference type="NCBI Taxonomy" id="2528023"/>
    <lineage>
        <taxon>Bacteria</taxon>
        <taxon>Pseudomonadati</taxon>
        <taxon>Planctomycetota</taxon>
        <taxon>Planctomycetia</taxon>
        <taxon>Gemmatales</taxon>
        <taxon>Gemmataceae</taxon>
        <taxon>Urbifossiella</taxon>
    </lineage>
</organism>
<dbReference type="Gene3D" id="3.30.700.10">
    <property type="entry name" value="Glycoprotein, Type 4 Pilin"/>
    <property type="match status" value="1"/>
</dbReference>
<dbReference type="Pfam" id="PF07963">
    <property type="entry name" value="N_methyl"/>
    <property type="match status" value="1"/>
</dbReference>
<dbReference type="PANTHER" id="PTHR30093">
    <property type="entry name" value="GENERAL SECRETION PATHWAY PROTEIN G"/>
    <property type="match status" value="1"/>
</dbReference>
<evidence type="ECO:0000259" key="2">
    <source>
        <dbReference type="Pfam" id="PF07596"/>
    </source>
</evidence>
<dbReference type="KEGG" id="uli:ETAA1_04340"/>
<evidence type="ECO:0000313" key="3">
    <source>
        <dbReference type="EMBL" id="QDU18542.1"/>
    </source>
</evidence>
<sequence>MSPLPRRSRGFTLIELLVVIAIIAILIGLLLPAVQKVREAAARAKCMNNLKQIALAAHSYQDTNNGLPCAVIMSQYSDAPGSTNIGPNWAILILPYVEQAPLYNSVTTSIQLWLNPTTVTADQGWTNVRGANINYYQCPSDVSAGTPYTGNFGGVPTGTVPWARGNYAANCGPHYTYSSRLNGGSSTGGPYGLPGQGPFSVWTTPSRKQGMGIQQIPDGSSNTVMFSEVMSSAQSNDPRAVWAWGLAGSSTIVAHADGDCQLPNDKAGTTSGCSDDINGAPDLPQQGLSNWTSCNSNQATARSRHTGGVNVFFGDGSGRFVRNAIQQRTWWIMNAANDGQTATDN</sequence>
<dbReference type="InterPro" id="IPR045584">
    <property type="entry name" value="Pilin-like"/>
</dbReference>
<dbReference type="EMBL" id="CP036273">
    <property type="protein sequence ID" value="QDU18542.1"/>
    <property type="molecule type" value="Genomic_DNA"/>
</dbReference>
<protein>
    <submittedName>
        <fullName evidence="3">Putative major pilin subunit</fullName>
    </submittedName>
</protein>
<keyword evidence="1" id="KW-1133">Transmembrane helix</keyword>
<evidence type="ECO:0000256" key="1">
    <source>
        <dbReference type="SAM" id="Phobius"/>
    </source>
</evidence>
<dbReference type="NCBIfam" id="TIGR02532">
    <property type="entry name" value="IV_pilin_GFxxxE"/>
    <property type="match status" value="1"/>
</dbReference>
<dbReference type="NCBIfam" id="TIGR04294">
    <property type="entry name" value="pre_pil_HX9DG"/>
    <property type="match status" value="1"/>
</dbReference>
<dbReference type="PANTHER" id="PTHR30093:SF2">
    <property type="entry name" value="TYPE II SECRETION SYSTEM PROTEIN H"/>
    <property type="match status" value="1"/>
</dbReference>